<dbReference type="PATRIC" id="fig|52.7.peg.1083"/>
<dbReference type="STRING" id="52.CMC5_010110"/>
<dbReference type="GO" id="GO:0005507">
    <property type="term" value="F:copper ion binding"/>
    <property type="evidence" value="ECO:0007669"/>
    <property type="project" value="InterPro"/>
</dbReference>
<dbReference type="PANTHER" id="PTHR36507">
    <property type="entry name" value="BLL1555 PROTEIN"/>
    <property type="match status" value="1"/>
</dbReference>
<feature type="region of interest" description="Disordered" evidence="1">
    <location>
        <begin position="209"/>
        <end position="230"/>
    </location>
</feature>
<dbReference type="GO" id="GO:0009055">
    <property type="term" value="F:electron transfer activity"/>
    <property type="evidence" value="ECO:0007669"/>
    <property type="project" value="InterPro"/>
</dbReference>
<protein>
    <submittedName>
        <fullName evidence="3">Uncharacterized protein</fullName>
    </submittedName>
</protein>
<dbReference type="SUPFAM" id="SSF49503">
    <property type="entry name" value="Cupredoxins"/>
    <property type="match status" value="1"/>
</dbReference>
<feature type="signal peptide" evidence="2">
    <location>
        <begin position="1"/>
        <end position="27"/>
    </location>
</feature>
<keyword evidence="4" id="KW-1185">Reference proteome</keyword>
<proteinExistence type="predicted"/>
<sequence>MRERHVTAALVTGLFVALSSASPAVRAAADAAKPTGTVEGTVSVLKDDAPKADRAGVVVYLEGAPGPLPAGQSRAIRQRDLTFTPGVMVVTTGTTVEFPNEDKVFHNVFSVSKAARFDLGLYKSGTSKSVTLKNPGVVDVYCNIHPQMQARIKVLDTGFYAVTGADGSFRIKDVPTGTYPVVAWHAGGDERRGEVKVDAGGVSTLSLSVVEGRPPSRHPRKDGTPYGRYK</sequence>
<organism evidence="3 4">
    <name type="scientific">Chondromyces crocatus</name>
    <dbReference type="NCBI Taxonomy" id="52"/>
    <lineage>
        <taxon>Bacteria</taxon>
        <taxon>Pseudomonadati</taxon>
        <taxon>Myxococcota</taxon>
        <taxon>Polyangia</taxon>
        <taxon>Polyangiales</taxon>
        <taxon>Polyangiaceae</taxon>
        <taxon>Chondromyces</taxon>
    </lineage>
</organism>
<evidence type="ECO:0000313" key="4">
    <source>
        <dbReference type="Proteomes" id="UP000067626"/>
    </source>
</evidence>
<accession>A0A0K1E7P8</accession>
<gene>
    <name evidence="3" type="ORF">CMC5_010110</name>
</gene>
<dbReference type="Pfam" id="PF13620">
    <property type="entry name" value="CarboxypepD_reg"/>
    <property type="match status" value="1"/>
</dbReference>
<dbReference type="EMBL" id="CP012159">
    <property type="protein sequence ID" value="AKT36890.1"/>
    <property type="molecule type" value="Genomic_DNA"/>
</dbReference>
<dbReference type="Gene3D" id="2.60.40.420">
    <property type="entry name" value="Cupredoxins - blue copper proteins"/>
    <property type="match status" value="1"/>
</dbReference>
<evidence type="ECO:0000256" key="2">
    <source>
        <dbReference type="SAM" id="SignalP"/>
    </source>
</evidence>
<dbReference type="InterPro" id="IPR008969">
    <property type="entry name" value="CarboxyPept-like_regulatory"/>
</dbReference>
<dbReference type="PANTHER" id="PTHR36507:SF1">
    <property type="entry name" value="BLL1555 PROTEIN"/>
    <property type="match status" value="1"/>
</dbReference>
<reference evidence="3 4" key="1">
    <citation type="submission" date="2015-07" db="EMBL/GenBank/DDBJ databases">
        <title>Genome analysis of myxobacterium Chondromyces crocatus Cm c5 reveals a high potential for natural compound synthesis and the genetic basis for the loss of fruiting body formation.</title>
        <authorList>
            <person name="Zaburannyi N."/>
            <person name="Bunk B."/>
            <person name="Maier J."/>
            <person name="Overmann J."/>
            <person name="Mueller R."/>
        </authorList>
    </citation>
    <scope>NUCLEOTIDE SEQUENCE [LARGE SCALE GENOMIC DNA]</scope>
    <source>
        <strain evidence="3 4">Cm c5</strain>
    </source>
</reference>
<name>A0A0K1E7P8_CHOCO</name>
<evidence type="ECO:0000256" key="1">
    <source>
        <dbReference type="SAM" id="MobiDB-lite"/>
    </source>
</evidence>
<dbReference type="InterPro" id="IPR008972">
    <property type="entry name" value="Cupredoxin"/>
</dbReference>
<dbReference type="InterPro" id="IPR052721">
    <property type="entry name" value="ET_Amicyanin"/>
</dbReference>
<dbReference type="OrthoDB" id="9772097at2"/>
<evidence type="ECO:0000313" key="3">
    <source>
        <dbReference type="EMBL" id="AKT36890.1"/>
    </source>
</evidence>
<dbReference type="Proteomes" id="UP000067626">
    <property type="component" value="Chromosome"/>
</dbReference>
<dbReference type="SUPFAM" id="SSF49464">
    <property type="entry name" value="Carboxypeptidase regulatory domain-like"/>
    <property type="match status" value="1"/>
</dbReference>
<keyword evidence="2" id="KW-0732">Signal</keyword>
<dbReference type="RefSeq" id="WP_050429336.1">
    <property type="nucleotide sequence ID" value="NZ_CP012159.1"/>
</dbReference>
<feature type="chain" id="PRO_5005459015" evidence="2">
    <location>
        <begin position="28"/>
        <end position="230"/>
    </location>
</feature>
<dbReference type="AlphaFoldDB" id="A0A0K1E7P8"/>
<dbReference type="KEGG" id="ccro:CMC5_010110"/>